<dbReference type="AlphaFoldDB" id="A0AAN9V8H5"/>
<proteinExistence type="predicted"/>
<evidence type="ECO:0008006" key="5">
    <source>
        <dbReference type="Google" id="ProtNLM"/>
    </source>
</evidence>
<name>A0AAN9V8H5_9ORTH</name>
<dbReference type="InterPro" id="IPR021133">
    <property type="entry name" value="HEAT_type_2"/>
</dbReference>
<dbReference type="PROSITE" id="PS50077">
    <property type="entry name" value="HEAT_REPEAT"/>
    <property type="match status" value="1"/>
</dbReference>
<evidence type="ECO:0000256" key="2">
    <source>
        <dbReference type="SAM" id="Coils"/>
    </source>
</evidence>
<dbReference type="Gene3D" id="1.25.10.10">
    <property type="entry name" value="Leucine-rich Repeat Variant"/>
    <property type="match status" value="2"/>
</dbReference>
<organism evidence="3 4">
    <name type="scientific">Gryllus longicercus</name>
    <dbReference type="NCBI Taxonomy" id="2509291"/>
    <lineage>
        <taxon>Eukaryota</taxon>
        <taxon>Metazoa</taxon>
        <taxon>Ecdysozoa</taxon>
        <taxon>Arthropoda</taxon>
        <taxon>Hexapoda</taxon>
        <taxon>Insecta</taxon>
        <taxon>Pterygota</taxon>
        <taxon>Neoptera</taxon>
        <taxon>Polyneoptera</taxon>
        <taxon>Orthoptera</taxon>
        <taxon>Ensifera</taxon>
        <taxon>Gryllidea</taxon>
        <taxon>Grylloidea</taxon>
        <taxon>Gryllidae</taxon>
        <taxon>Gryllinae</taxon>
        <taxon>Gryllus</taxon>
    </lineage>
</organism>
<evidence type="ECO:0000256" key="1">
    <source>
        <dbReference type="PROSITE-ProRule" id="PRU00103"/>
    </source>
</evidence>
<dbReference type="InterPro" id="IPR011989">
    <property type="entry name" value="ARM-like"/>
</dbReference>
<feature type="coiled-coil region" evidence="2">
    <location>
        <begin position="258"/>
        <end position="285"/>
    </location>
</feature>
<comment type="caution">
    <text evidence="3">The sequence shown here is derived from an EMBL/GenBank/DDBJ whole genome shotgun (WGS) entry which is preliminary data.</text>
</comment>
<dbReference type="GO" id="GO:0055037">
    <property type="term" value="C:recycling endosome"/>
    <property type="evidence" value="ECO:0007669"/>
    <property type="project" value="TreeGrafter"/>
</dbReference>
<evidence type="ECO:0000313" key="3">
    <source>
        <dbReference type="EMBL" id="KAK7793564.1"/>
    </source>
</evidence>
<dbReference type="GO" id="GO:0005802">
    <property type="term" value="C:trans-Golgi network"/>
    <property type="evidence" value="ECO:0007669"/>
    <property type="project" value="InterPro"/>
</dbReference>
<keyword evidence="4" id="KW-1185">Reference proteome</keyword>
<dbReference type="GO" id="GO:0032367">
    <property type="term" value="P:intracellular cholesterol transport"/>
    <property type="evidence" value="ECO:0007669"/>
    <property type="project" value="InterPro"/>
</dbReference>
<feature type="repeat" description="HEAT" evidence="1">
    <location>
        <begin position="940"/>
        <end position="978"/>
    </location>
</feature>
<feature type="coiled-coil region" evidence="2">
    <location>
        <begin position="123"/>
        <end position="150"/>
    </location>
</feature>
<dbReference type="InterPro" id="IPR016024">
    <property type="entry name" value="ARM-type_fold"/>
</dbReference>
<reference evidence="3 4" key="1">
    <citation type="submission" date="2024-03" db="EMBL/GenBank/DDBJ databases">
        <title>The genome assembly and annotation of the cricket Gryllus longicercus Weissman &amp; Gray.</title>
        <authorList>
            <person name="Szrajer S."/>
            <person name="Gray D."/>
            <person name="Ylla G."/>
        </authorList>
    </citation>
    <scope>NUCLEOTIDE SEQUENCE [LARGE SCALE GENOMIC DNA]</scope>
    <source>
        <strain evidence="3">DAG 2021-001</strain>
        <tissue evidence="3">Whole body minus gut</tissue>
    </source>
</reference>
<dbReference type="PANTHER" id="PTHR32059:SF0">
    <property type="entry name" value="RAB11-BINDING PROTEIN RELCH"/>
    <property type="match status" value="1"/>
</dbReference>
<dbReference type="PROSITE" id="PS50896">
    <property type="entry name" value="LISH"/>
    <property type="match status" value="1"/>
</dbReference>
<dbReference type="InterPro" id="IPR040362">
    <property type="entry name" value="RELCH"/>
</dbReference>
<keyword evidence="2" id="KW-0175">Coiled coil</keyword>
<dbReference type="SUPFAM" id="SSF48371">
    <property type="entry name" value="ARM repeat"/>
    <property type="match status" value="1"/>
</dbReference>
<protein>
    <recommendedName>
        <fullName evidence="5">LisH domain-containing protein</fullName>
    </recommendedName>
</protein>
<dbReference type="Proteomes" id="UP001378592">
    <property type="component" value="Unassembled WGS sequence"/>
</dbReference>
<dbReference type="EMBL" id="JAZDUA010000373">
    <property type="protein sequence ID" value="KAK7793564.1"/>
    <property type="molecule type" value="Genomic_DNA"/>
</dbReference>
<sequence>MIKTYPKMANPFDEAIESERNNKYRKSPSISINDITFGDIAAKLLNENFLLTALELHTELVEAGREVPKLKEFFSNPGNFEQHAVTRPEIQSSIHRSSSQATLDSLDLTRYSEDGERGVDERVAVLEFELRKAKETISALRANLTVATESEAASPDGPVSLKFPQNESIKPHEQRALNFLLNEYLLQHGYKLTSITFADENENQDFEDWDDVGLNIPKPAELLTLYRDFMRNSGHDKVPHQSVCCQTELQDLEKETQIHEMVVEIENLKEQLIGLEQEKQDLKQMWSAENRLRIGDASNITTPASELIGMTGENISTHSATPECFEMIDADSKNADNTNEDIERRTILKGDDDESAISLADTDVEWTRLTLPPGDAVADVMVAPEFSSEALSEPAPSITLSSPISRTIPAAFQREVLSRCFINTSRQNDCQILDEIFEEGISEARLVHILGQSLPRIIPNVILNKREEVIPLIICTIHLHPVASDRDKLLHLLFNLKKRPQEEERRMILAGIVGIARCSGLSLVENEILPQCWEQLSHRHVERRLLVAESCSALAPYVSSSIRNSLMLSMLQQMLLEDRDECVREMVVRSLALIVTFMDDKDKYFQCEELAMTALDDPSSAVVGSAIRILMPVLAKWALDLGRLESHLLRRLLQKLRGQTKATPPSSPNSMAQRKVEENDQRTVYTVTVLQVLLPYLLVSVAAVEPVIQHTSSDESSDPRQLFSKQNLSLTNPYVFYEGDFDIGNVLKSFDSCIEEGSTDWPQLEWISTQMLPDLLDVIKGIEVFHEAVVTALIKFFQEFCLCFGKTFIKQKVKPLFVQRVQHLESAITAMGRGNSCPPLTLIPVYVVGVLASMEVPGAVEELGMVLKRFLCGLAVCGTPLDALDVSVRCLCEEPSLQDTVVSMLWEGVVHPRAVVRVAAASLFVTVVGSIADSLLTTRVAPALVTLASDPDIAVKTATLPALGSLITSTSIKEVQDKTYMQIQSFLSDPSIRENHSMLLQLVVTMGSIVTACDSWFREEVIVPQLAALSSYAEQLTNQTRRLDLATVLIEAFSATIYCSLPKNIISSHLLPGLRSLESISTQSLLVHHETLLAMIKGAESRIEIQRPMERSGSISLASATANVGHGMEDMKQRVTKIFQKPAMNRPPNLPNLQGIFRKK</sequence>
<accession>A0AAN9V8H5</accession>
<gene>
    <name evidence="3" type="ORF">R5R35_000400</name>
</gene>
<evidence type="ECO:0000313" key="4">
    <source>
        <dbReference type="Proteomes" id="UP001378592"/>
    </source>
</evidence>
<dbReference type="SMART" id="SM00667">
    <property type="entry name" value="LisH"/>
    <property type="match status" value="1"/>
</dbReference>
<dbReference type="InterPro" id="IPR006594">
    <property type="entry name" value="LisH"/>
</dbReference>
<dbReference type="PANTHER" id="PTHR32059">
    <property type="entry name" value="RAB11-BINDING PROTEIN RELCH"/>
    <property type="match status" value="1"/>
</dbReference>